<feature type="compositionally biased region" description="Basic and acidic residues" evidence="1">
    <location>
        <begin position="592"/>
        <end position="601"/>
    </location>
</feature>
<proteinExistence type="predicted"/>
<feature type="compositionally biased region" description="Polar residues" evidence="1">
    <location>
        <begin position="1153"/>
        <end position="1162"/>
    </location>
</feature>
<feature type="compositionally biased region" description="Pro residues" evidence="1">
    <location>
        <begin position="374"/>
        <end position="383"/>
    </location>
</feature>
<feature type="compositionally biased region" description="Basic and acidic residues" evidence="1">
    <location>
        <begin position="717"/>
        <end position="733"/>
    </location>
</feature>
<feature type="region of interest" description="Disordered" evidence="1">
    <location>
        <begin position="1"/>
        <end position="128"/>
    </location>
</feature>
<feature type="compositionally biased region" description="Basic residues" evidence="1">
    <location>
        <begin position="1130"/>
        <end position="1140"/>
    </location>
</feature>
<organism evidence="2 3">
    <name type="scientific">Venturia effusa</name>
    <dbReference type="NCBI Taxonomy" id="50376"/>
    <lineage>
        <taxon>Eukaryota</taxon>
        <taxon>Fungi</taxon>
        <taxon>Dikarya</taxon>
        <taxon>Ascomycota</taxon>
        <taxon>Pezizomycotina</taxon>
        <taxon>Dothideomycetes</taxon>
        <taxon>Pleosporomycetidae</taxon>
        <taxon>Venturiales</taxon>
        <taxon>Venturiaceae</taxon>
        <taxon>Venturia</taxon>
    </lineage>
</organism>
<name>A0A517L0E1_9PEZI</name>
<feature type="compositionally biased region" description="Low complexity" evidence="1">
    <location>
        <begin position="615"/>
        <end position="631"/>
    </location>
</feature>
<feature type="compositionally biased region" description="Acidic residues" evidence="1">
    <location>
        <begin position="266"/>
        <end position="277"/>
    </location>
</feature>
<accession>A0A517L0E1</accession>
<gene>
    <name evidence="2" type="ORF">FKW77_010189</name>
</gene>
<dbReference type="OrthoDB" id="3942458at2759"/>
<feature type="compositionally biased region" description="Polar residues" evidence="1">
    <location>
        <begin position="543"/>
        <end position="554"/>
    </location>
</feature>
<feature type="compositionally biased region" description="Low complexity" evidence="1">
    <location>
        <begin position="59"/>
        <end position="72"/>
    </location>
</feature>
<feature type="compositionally biased region" description="Polar residues" evidence="1">
    <location>
        <begin position="354"/>
        <end position="363"/>
    </location>
</feature>
<keyword evidence="3" id="KW-1185">Reference proteome</keyword>
<dbReference type="EMBL" id="CP042186">
    <property type="protein sequence ID" value="QDS69097.1"/>
    <property type="molecule type" value="Genomic_DNA"/>
</dbReference>
<evidence type="ECO:0000313" key="2">
    <source>
        <dbReference type="EMBL" id="QDS69097.1"/>
    </source>
</evidence>
<dbReference type="Proteomes" id="UP000316270">
    <property type="component" value="Chromosome 2"/>
</dbReference>
<feature type="compositionally biased region" description="Low complexity" evidence="1">
    <location>
        <begin position="965"/>
        <end position="974"/>
    </location>
</feature>
<feature type="region of interest" description="Disordered" evidence="1">
    <location>
        <begin position="204"/>
        <end position="934"/>
    </location>
</feature>
<feature type="compositionally biased region" description="Polar residues" evidence="1">
    <location>
        <begin position="90"/>
        <end position="104"/>
    </location>
</feature>
<feature type="compositionally biased region" description="Basic and acidic residues" evidence="1">
    <location>
        <begin position="692"/>
        <end position="704"/>
    </location>
</feature>
<feature type="compositionally biased region" description="Basic residues" evidence="1">
    <location>
        <begin position="416"/>
        <end position="426"/>
    </location>
</feature>
<feature type="compositionally biased region" description="Basic and acidic residues" evidence="1">
    <location>
        <begin position="77"/>
        <end position="86"/>
    </location>
</feature>
<feature type="compositionally biased region" description="Basic and acidic residues" evidence="1">
    <location>
        <begin position="851"/>
        <end position="860"/>
    </location>
</feature>
<protein>
    <submittedName>
        <fullName evidence="2">Uncharacterized protein</fullName>
    </submittedName>
</protein>
<feature type="compositionally biased region" description="Basic and acidic residues" evidence="1">
    <location>
        <begin position="17"/>
        <end position="29"/>
    </location>
</feature>
<feature type="compositionally biased region" description="Basic and acidic residues" evidence="1">
    <location>
        <begin position="1046"/>
        <end position="1058"/>
    </location>
</feature>
<sequence length="1278" mass="138231">MASTGGSDGYVDPDFVALRDNRRLPDGRKSPTLSRCRPSAKRPSVHVRFEDEPVTAKYSEAASMSSATGSSSYVDDFGARGPKEHPVLNYITTPAESVSPISRSNPHRSRSSTATSLAHHNDNEDNTNPWNFPKLLSFKTQAAMDVIEKDAHGRPLTKRQLGAIRRIVCRPPKFVTAEGQSKPIQPPSHRIVLDIKPLDSIYAPSEVSENPSHRKARSAWNYPRLEPRPPKSVHRPNISEKRKSKAQQPESAVDPVSDFVGGFGDMESDCSEPEVIPEPESAPEPQKRQKGKKGKQKGNQDNQQARKNAKQSKRQSERQSEQQQPEDDFHASQLYGAYNEGAPTERAQLPSELEIQQSPTPSSKVEGWDVDPHISPPLEPIDPPASVTGLGGGLGAFGMFEESPPEQRSGGSRLSNHGRHGSHKSASRQANLENDWGAPGILEETTLKQRSQGSQRSRHSDHGSRQAGSSRSYRSQHESQKVPSSRHSSLTHHDSQKPPSVGAGSVAWGEPEGITGAGAEMWADNPAASIHGSHRSGDRLSGKTISKQSSSKRSNMFGGDLPLDTIFEDAPLESARQRSDARSSKHSQSVKSDGRPSRFDDALDDLDLNEKPTSRHSSGSKKSPGGQSRSRGTLDDWESGNKPASKHGSDSKRSGSHRSRSGDVVDSWEIIDKPASKQGSNKSDGRRSRRNSVIDDRDQPEKSASKQGSHRSYGHRSTHDKSTEDWDEPEKSVSRQGSHSKSGGRYSRQLGAEDVWDQRGNTLSKHGSTSSSRRSKRREEDLGWTDNDQIAPWKGSMIGGSEAGWDTNTSSDRYNQADKGWGDDDRALAGHTSGSRSDETEGRKSSPRSQYGKEYEEVRASRRRSHRSSSESHKTSNEPRASASRSPSKKGTVVGSYIAPMVEDDPQNWHGWEVGDKKSSSKSRSHKSQSEAAVNEWIQGSVKAGSAGRVPVKGRDFPVTALSIGSTATSTTSIDPHAPSLRNDPIESWGAGKVPSDASVGTRFGRESLAGSGFGAPLGSADGWSRSGRLGGETGMGSWAGGSRHSSREIREAAEKGGWDTQTSGGSHHSSHRRGLAQDEQAGGGWDTQTSSSLDVSKVSSRRSHSHRGAPDNWSRSGRLEGETGQGSRHSSRQSSRHPSGRYEAGPVDDAGWNTQTSSSQERNSRVSKRSSARRDASPVYEDDVQGGWDTSAPSSRHSGGSRKSRASAARDDGGWGDLAQQGDWGDVADTSRAASGGWEGSDEPGVGAERYSNLSRKSGSRASKGSEKGGDVLESFF</sequence>
<feature type="compositionally biased region" description="Basic and acidic residues" evidence="1">
    <location>
        <begin position="868"/>
        <end position="877"/>
    </location>
</feature>
<evidence type="ECO:0000313" key="3">
    <source>
        <dbReference type="Proteomes" id="UP000316270"/>
    </source>
</evidence>
<dbReference type="AlphaFoldDB" id="A0A517L0E1"/>
<reference evidence="2 3" key="1">
    <citation type="submission" date="2019-07" db="EMBL/GenBank/DDBJ databases">
        <title>Finished genome of Venturia effusa.</title>
        <authorList>
            <person name="Young C.A."/>
            <person name="Cox M.P."/>
            <person name="Ganley A.R.D."/>
            <person name="David W.J."/>
        </authorList>
    </citation>
    <scope>NUCLEOTIDE SEQUENCE [LARGE SCALE GENOMIC DNA]</scope>
    <source>
        <strain evidence="3">albino</strain>
    </source>
</reference>
<feature type="compositionally biased region" description="Gly residues" evidence="1">
    <location>
        <begin position="1029"/>
        <end position="1040"/>
    </location>
</feature>
<feature type="region of interest" description="Disordered" evidence="1">
    <location>
        <begin position="965"/>
        <end position="1278"/>
    </location>
</feature>
<evidence type="ECO:0000256" key="1">
    <source>
        <dbReference type="SAM" id="MobiDB-lite"/>
    </source>
</evidence>